<name>A0A023D5Z6_ACIMT</name>
<sequence length="220" mass="24977">MTIQTRTPRNTIFQGDCIDTMRRFERGSVDFILTDPPYITHYRGRDGRTVANDDNAGWLRPAFNQMHRILKPGGFCVSFYGWNKVDLFMDAWRSAGFRVVGHLVFRKQYASSSRFLRYEHEQAYLLAKGEVTPPANPIPDVIDFAYTGNRLHPTQKPVPALLPLIECFTRPGDLVLDPFCGSGSTLEAAQQLGREWLGVELDELHHATASRRLQSLHEAA</sequence>
<dbReference type="GO" id="GO:0008170">
    <property type="term" value="F:N-methyltransferase activity"/>
    <property type="evidence" value="ECO:0007669"/>
    <property type="project" value="InterPro"/>
</dbReference>
<protein>
    <recommendedName>
        <fullName evidence="5">Methyltransferase</fullName>
        <ecNumber evidence="5">2.1.1.-</ecNumber>
    </recommendedName>
</protein>
<dbReference type="GO" id="GO:0009007">
    <property type="term" value="F:site-specific DNA-methyltransferase (adenine-specific) activity"/>
    <property type="evidence" value="ECO:0007669"/>
    <property type="project" value="UniProtKB-EC"/>
</dbReference>
<proteinExistence type="inferred from homology"/>
<reference evidence="8" key="1">
    <citation type="journal article" date="2014" name="FEMS Microbiol. Lett.">
        <title>Draft Genomic DNA Sequence of the Facultatively Methylotrophic Bacterium Acidomonas methanolica type strain MB58.</title>
        <authorList>
            <person name="Higashiura N."/>
            <person name="Hadano H."/>
            <person name="Hirakawa H."/>
            <person name="Matsutani M."/>
            <person name="Takabe S."/>
            <person name="Matsushita K."/>
            <person name="Azuma Y."/>
        </authorList>
    </citation>
    <scope>NUCLEOTIDE SEQUENCE [LARGE SCALE GENOMIC DNA]</scope>
    <source>
        <strain evidence="8">MB58</strain>
    </source>
</reference>
<dbReference type="SUPFAM" id="SSF53335">
    <property type="entry name" value="S-adenosyl-L-methionine-dependent methyltransferases"/>
    <property type="match status" value="1"/>
</dbReference>
<evidence type="ECO:0000256" key="4">
    <source>
        <dbReference type="ARBA" id="ARBA00047942"/>
    </source>
</evidence>
<evidence type="ECO:0000313" key="8">
    <source>
        <dbReference type="Proteomes" id="UP000019760"/>
    </source>
</evidence>
<dbReference type="InterPro" id="IPR002052">
    <property type="entry name" value="DNA_methylase_N6_adenine_CS"/>
</dbReference>
<dbReference type="InterPro" id="IPR029063">
    <property type="entry name" value="SAM-dependent_MTases_sf"/>
</dbReference>
<evidence type="ECO:0000256" key="3">
    <source>
        <dbReference type="ARBA" id="ARBA00022679"/>
    </source>
</evidence>
<gene>
    <name evidence="7" type="ORF">Amme_068_021</name>
</gene>
<dbReference type="GO" id="GO:0003677">
    <property type="term" value="F:DNA binding"/>
    <property type="evidence" value="ECO:0007669"/>
    <property type="project" value="InterPro"/>
</dbReference>
<dbReference type="PROSITE" id="PS00092">
    <property type="entry name" value="N6_MTASE"/>
    <property type="match status" value="1"/>
</dbReference>
<dbReference type="PANTHER" id="PTHR13370:SF3">
    <property type="entry name" value="TRNA (GUANINE(10)-N2)-METHYLTRANSFERASE HOMOLOG"/>
    <property type="match status" value="1"/>
</dbReference>
<evidence type="ECO:0000259" key="6">
    <source>
        <dbReference type="Pfam" id="PF01555"/>
    </source>
</evidence>
<dbReference type="Gene3D" id="3.40.50.150">
    <property type="entry name" value="Vaccinia Virus protein VP39"/>
    <property type="match status" value="1"/>
</dbReference>
<dbReference type="EC" id="2.1.1.-" evidence="5"/>
<feature type="domain" description="DNA methylase N-4/N-6" evidence="6">
    <location>
        <begin position="29"/>
        <end position="132"/>
    </location>
</feature>
<dbReference type="GO" id="GO:0005737">
    <property type="term" value="C:cytoplasm"/>
    <property type="evidence" value="ECO:0007669"/>
    <property type="project" value="TreeGrafter"/>
</dbReference>
<dbReference type="Pfam" id="PF01555">
    <property type="entry name" value="N6_N4_Mtase"/>
    <property type="match status" value="2"/>
</dbReference>
<evidence type="ECO:0000256" key="5">
    <source>
        <dbReference type="RuleBase" id="RU362026"/>
    </source>
</evidence>
<comment type="caution">
    <text evidence="7">The sequence shown here is derived from an EMBL/GenBank/DDBJ whole genome shotgun (WGS) entry which is preliminary data.</text>
</comment>
<dbReference type="EMBL" id="BAND01000068">
    <property type="protein sequence ID" value="GAJ29588.1"/>
    <property type="molecule type" value="Genomic_DNA"/>
</dbReference>
<dbReference type="Proteomes" id="UP000019760">
    <property type="component" value="Unassembled WGS sequence"/>
</dbReference>
<keyword evidence="8" id="KW-1185">Reference proteome</keyword>
<dbReference type="PANTHER" id="PTHR13370">
    <property type="entry name" value="RNA METHYLASE-RELATED"/>
    <property type="match status" value="1"/>
</dbReference>
<dbReference type="GO" id="GO:0032259">
    <property type="term" value="P:methylation"/>
    <property type="evidence" value="ECO:0007669"/>
    <property type="project" value="UniProtKB-KW"/>
</dbReference>
<dbReference type="OrthoDB" id="9800801at2"/>
<comment type="similarity">
    <text evidence="1 5">Belongs to the N(4)/N(6)-methyltransferase family.</text>
</comment>
<evidence type="ECO:0000256" key="1">
    <source>
        <dbReference type="ARBA" id="ARBA00006594"/>
    </source>
</evidence>
<evidence type="ECO:0000313" key="7">
    <source>
        <dbReference type="EMBL" id="GAJ29588.1"/>
    </source>
</evidence>
<accession>A0A023D5Z6</accession>
<dbReference type="PRINTS" id="PR00508">
    <property type="entry name" value="S21N4MTFRASE"/>
</dbReference>
<feature type="domain" description="DNA methylase N-4/N-6" evidence="6">
    <location>
        <begin position="148"/>
        <end position="208"/>
    </location>
</feature>
<dbReference type="InterPro" id="IPR001091">
    <property type="entry name" value="RM_Methyltransferase"/>
</dbReference>
<dbReference type="NCBIfam" id="NF010253">
    <property type="entry name" value="PRK13699.1"/>
    <property type="match status" value="1"/>
</dbReference>
<keyword evidence="2 7" id="KW-0489">Methyltransferase</keyword>
<dbReference type="RefSeq" id="WP_042059697.1">
    <property type="nucleotide sequence ID" value="NZ_BAND01000068.1"/>
</dbReference>
<organism evidence="7 8">
    <name type="scientific">Acidomonas methanolica NBRC 104435</name>
    <dbReference type="NCBI Taxonomy" id="1231351"/>
    <lineage>
        <taxon>Bacteria</taxon>
        <taxon>Pseudomonadati</taxon>
        <taxon>Pseudomonadota</taxon>
        <taxon>Alphaproteobacteria</taxon>
        <taxon>Acetobacterales</taxon>
        <taxon>Acetobacteraceae</taxon>
        <taxon>Acidomonas</taxon>
    </lineage>
</organism>
<comment type="catalytic activity">
    <reaction evidence="4">
        <text>a 2'-deoxyadenosine in DNA + S-adenosyl-L-methionine = an N(6)-methyl-2'-deoxyadenosine in DNA + S-adenosyl-L-homocysteine + H(+)</text>
        <dbReference type="Rhea" id="RHEA:15197"/>
        <dbReference type="Rhea" id="RHEA-COMP:12418"/>
        <dbReference type="Rhea" id="RHEA-COMP:12419"/>
        <dbReference type="ChEBI" id="CHEBI:15378"/>
        <dbReference type="ChEBI" id="CHEBI:57856"/>
        <dbReference type="ChEBI" id="CHEBI:59789"/>
        <dbReference type="ChEBI" id="CHEBI:90615"/>
        <dbReference type="ChEBI" id="CHEBI:90616"/>
        <dbReference type="EC" id="2.1.1.72"/>
    </reaction>
</comment>
<reference evidence="7 8" key="2">
    <citation type="journal article" date="2014" name="FEMS Microbiol. Lett.">
        <title>Draft genomic DNA sequence of the facultatively methylotrophic bacterium Acidomonas methanolica type strain MB58.</title>
        <authorList>
            <person name="Higashiura N."/>
            <person name="Hadano H."/>
            <person name="Hirakawa H."/>
            <person name="Matsutani M."/>
            <person name="Takabe S."/>
            <person name="Matsushita K."/>
            <person name="Azuma Y."/>
        </authorList>
    </citation>
    <scope>NUCLEOTIDE SEQUENCE [LARGE SCALE GENOMIC DNA]</scope>
    <source>
        <strain evidence="7 8">MB58</strain>
    </source>
</reference>
<dbReference type="InterPro" id="IPR002941">
    <property type="entry name" value="DNA_methylase_N4/N6"/>
</dbReference>
<evidence type="ECO:0000256" key="2">
    <source>
        <dbReference type="ARBA" id="ARBA00022603"/>
    </source>
</evidence>
<keyword evidence="3" id="KW-0808">Transferase</keyword>
<dbReference type="AlphaFoldDB" id="A0A023D5Z6"/>